<keyword evidence="2" id="KW-0808">Transferase</keyword>
<accession>A0A2A5JSD6</accession>
<dbReference type="PROSITE" id="PS51186">
    <property type="entry name" value="GNAT"/>
    <property type="match status" value="1"/>
</dbReference>
<dbReference type="AlphaFoldDB" id="A0A2A5JSD6"/>
<evidence type="ECO:0000313" key="3">
    <source>
        <dbReference type="Proteomes" id="UP000228621"/>
    </source>
</evidence>
<dbReference type="SUPFAM" id="SSF55729">
    <property type="entry name" value="Acyl-CoA N-acyltransferases (Nat)"/>
    <property type="match status" value="1"/>
</dbReference>
<evidence type="ECO:0000313" key="2">
    <source>
        <dbReference type="EMBL" id="PCK32382.1"/>
    </source>
</evidence>
<dbReference type="Pfam" id="PF00583">
    <property type="entry name" value="Acetyltransf_1"/>
    <property type="match status" value="1"/>
</dbReference>
<gene>
    <name evidence="2" type="ORF">CEX98_07310</name>
</gene>
<dbReference type="Gene3D" id="3.40.630.30">
    <property type="match status" value="1"/>
</dbReference>
<protein>
    <submittedName>
        <fullName evidence="2">GNAT family N-acetyltransferase</fullName>
    </submittedName>
</protein>
<name>A0A2A5JSD6_PSEO7</name>
<dbReference type="OrthoDB" id="8304386at2"/>
<reference evidence="3" key="1">
    <citation type="journal article" date="2019" name="Genome Announc.">
        <title>Draft Genome Sequence of Pseudoalteromonas piscicida Strain 36Y ROTHPW, an Hypersaline Seawater Isolate from the South Coast of Sonora, Mexico.</title>
        <authorList>
            <person name="Sanchez-Diaz R."/>
            <person name="Molina-Garza Z.J."/>
            <person name="Cruz-Suarez L.E."/>
            <person name="Selvin J."/>
            <person name="Kiran G.S."/>
            <person name="Ibarra-Gamez J.C."/>
            <person name="Gomez-Gil B."/>
            <person name="Galaviz-Silva L."/>
        </authorList>
    </citation>
    <scope>NUCLEOTIDE SEQUENCE [LARGE SCALE GENOMIC DNA]</scope>
    <source>
        <strain evidence="3">36Y_RITHPW</strain>
    </source>
</reference>
<evidence type="ECO:0000259" key="1">
    <source>
        <dbReference type="PROSITE" id="PS51186"/>
    </source>
</evidence>
<dbReference type="GO" id="GO:0016747">
    <property type="term" value="F:acyltransferase activity, transferring groups other than amino-acyl groups"/>
    <property type="evidence" value="ECO:0007669"/>
    <property type="project" value="InterPro"/>
</dbReference>
<dbReference type="CDD" id="cd04301">
    <property type="entry name" value="NAT_SF"/>
    <property type="match status" value="1"/>
</dbReference>
<dbReference type="InterPro" id="IPR000182">
    <property type="entry name" value="GNAT_dom"/>
</dbReference>
<comment type="caution">
    <text evidence="2">The sequence shown here is derived from an EMBL/GenBank/DDBJ whole genome shotgun (WGS) entry which is preliminary data.</text>
</comment>
<organism evidence="2 3">
    <name type="scientific">Pseudoalteromonas piscicida</name>
    <dbReference type="NCBI Taxonomy" id="43662"/>
    <lineage>
        <taxon>Bacteria</taxon>
        <taxon>Pseudomonadati</taxon>
        <taxon>Pseudomonadota</taxon>
        <taxon>Gammaproteobacteria</taxon>
        <taxon>Alteromonadales</taxon>
        <taxon>Pseudoalteromonadaceae</taxon>
        <taxon>Pseudoalteromonas</taxon>
    </lineage>
</organism>
<feature type="domain" description="N-acetyltransferase" evidence="1">
    <location>
        <begin position="2"/>
        <end position="156"/>
    </location>
</feature>
<keyword evidence="3" id="KW-1185">Reference proteome</keyword>
<dbReference type="RefSeq" id="WP_099641446.1">
    <property type="nucleotide sequence ID" value="NZ_NKHF01000032.1"/>
</dbReference>
<sequence length="156" mass="17321">MVHIEKLDNSHIELIKQISVADEQVKFAGTAEDFLSDSTDTTHLHVIKNNNVVIGFFKLDIAYSFNHDFCSQNGLGLRAFVIGIDYQGKGIGKSAVKALFPYLKENYPDFDTIYLTVNCKNPNAHRCYTNGGFEDTGEKYMGGAAGPQHIMRAKIA</sequence>
<proteinExistence type="predicted"/>
<dbReference type="InterPro" id="IPR016181">
    <property type="entry name" value="Acyl_CoA_acyltransferase"/>
</dbReference>
<dbReference type="Proteomes" id="UP000228621">
    <property type="component" value="Unassembled WGS sequence"/>
</dbReference>
<dbReference type="EMBL" id="NKHF01000032">
    <property type="protein sequence ID" value="PCK32382.1"/>
    <property type="molecule type" value="Genomic_DNA"/>
</dbReference>